<dbReference type="EMBL" id="CAVNYO010000412">
    <property type="protein sequence ID" value="CAK5276767.1"/>
    <property type="molecule type" value="Genomic_DNA"/>
</dbReference>
<proteinExistence type="predicted"/>
<gene>
    <name evidence="3" type="ORF">MYCIT1_LOCUS25299</name>
</gene>
<feature type="transmembrane region" description="Helical" evidence="1">
    <location>
        <begin position="132"/>
        <end position="155"/>
    </location>
</feature>
<keyword evidence="1" id="KW-0472">Membrane</keyword>
<dbReference type="AlphaFoldDB" id="A0AAD2HMN0"/>
<evidence type="ECO:0000313" key="3">
    <source>
        <dbReference type="EMBL" id="CAK5276767.1"/>
    </source>
</evidence>
<feature type="transmembrane region" description="Helical" evidence="1">
    <location>
        <begin position="44"/>
        <end position="63"/>
    </location>
</feature>
<keyword evidence="4" id="KW-1185">Reference proteome</keyword>
<name>A0AAD2HMN0_9AGAR</name>
<feature type="transmembrane region" description="Helical" evidence="1">
    <location>
        <begin position="15"/>
        <end position="32"/>
    </location>
</feature>
<organism evidence="3 4">
    <name type="scientific">Mycena citricolor</name>
    <dbReference type="NCBI Taxonomy" id="2018698"/>
    <lineage>
        <taxon>Eukaryota</taxon>
        <taxon>Fungi</taxon>
        <taxon>Dikarya</taxon>
        <taxon>Basidiomycota</taxon>
        <taxon>Agaricomycotina</taxon>
        <taxon>Agaricomycetes</taxon>
        <taxon>Agaricomycetidae</taxon>
        <taxon>Agaricales</taxon>
        <taxon>Marasmiineae</taxon>
        <taxon>Mycenaceae</taxon>
        <taxon>Mycena</taxon>
    </lineage>
</organism>
<feature type="signal peptide" evidence="2">
    <location>
        <begin position="1"/>
        <end position="19"/>
    </location>
</feature>
<feature type="transmembrane region" description="Helical" evidence="1">
    <location>
        <begin position="197"/>
        <end position="219"/>
    </location>
</feature>
<evidence type="ECO:0008006" key="5">
    <source>
        <dbReference type="Google" id="ProtNLM"/>
    </source>
</evidence>
<reference evidence="3" key="1">
    <citation type="submission" date="2023-11" db="EMBL/GenBank/DDBJ databases">
        <authorList>
            <person name="De Vega J J."/>
            <person name="De Vega J J."/>
        </authorList>
    </citation>
    <scope>NUCLEOTIDE SEQUENCE</scope>
</reference>
<dbReference type="InterPro" id="IPR050846">
    <property type="entry name" value="TLCD"/>
</dbReference>
<protein>
    <recommendedName>
        <fullName evidence="5">TLC domain-containing protein</fullName>
    </recommendedName>
</protein>
<sequence length="354" mass="39312">MLALSIDLLLLLEETRVQALSFLGLCAAYLLLSPFCRNVRQASWIVTTIAAAVVTAFSLPFVWDYLGGKGSVNALLPRTALAVGVNRFFQGYLSSDLFLGVLCYRSEVSFLTGWLHHTIYLFITQLAIRADWAHLFCFAAFMEFPTVILGVGSLVPQMRSNILFAATFFVTRIVFHSVLICTFAMPQYRPSGSLVPSGILVSVLPLHLLWFSGCIQGFLRRAKARAAAPLAAHTDTKKLLVHMASPPPLVSTRPNALHLRRLRVRVGQWGPRAILENAKAHVDNKNWVEGVRDGSLIDGFRDRMLERMRSRLASRRPIRPRALAMGRRMSAGLIQVLVPGRDVVLDYVGLGRTS</sequence>
<keyword evidence="1" id="KW-0812">Transmembrane</keyword>
<dbReference type="PANTHER" id="PTHR13439">
    <property type="entry name" value="CT120 PROTEIN"/>
    <property type="match status" value="1"/>
</dbReference>
<feature type="transmembrane region" description="Helical" evidence="1">
    <location>
        <begin position="162"/>
        <end position="185"/>
    </location>
</feature>
<dbReference type="PANTHER" id="PTHR13439:SF72">
    <property type="entry name" value="TLC DOMAIN-CONTAINING PROTEIN"/>
    <property type="match status" value="1"/>
</dbReference>
<dbReference type="GO" id="GO:0005783">
    <property type="term" value="C:endoplasmic reticulum"/>
    <property type="evidence" value="ECO:0007669"/>
    <property type="project" value="TreeGrafter"/>
</dbReference>
<keyword evidence="1" id="KW-1133">Transmembrane helix</keyword>
<feature type="chain" id="PRO_5041980222" description="TLC domain-containing protein" evidence="2">
    <location>
        <begin position="20"/>
        <end position="354"/>
    </location>
</feature>
<evidence type="ECO:0000313" key="4">
    <source>
        <dbReference type="Proteomes" id="UP001295794"/>
    </source>
</evidence>
<evidence type="ECO:0000256" key="1">
    <source>
        <dbReference type="SAM" id="Phobius"/>
    </source>
</evidence>
<keyword evidence="2" id="KW-0732">Signal</keyword>
<dbReference type="GO" id="GO:0055088">
    <property type="term" value="P:lipid homeostasis"/>
    <property type="evidence" value="ECO:0007669"/>
    <property type="project" value="TreeGrafter"/>
</dbReference>
<comment type="caution">
    <text evidence="3">The sequence shown here is derived from an EMBL/GenBank/DDBJ whole genome shotgun (WGS) entry which is preliminary data.</text>
</comment>
<accession>A0AAD2HMN0</accession>
<dbReference type="Proteomes" id="UP001295794">
    <property type="component" value="Unassembled WGS sequence"/>
</dbReference>
<evidence type="ECO:0000256" key="2">
    <source>
        <dbReference type="SAM" id="SignalP"/>
    </source>
</evidence>